<dbReference type="PROSITE" id="PS51419">
    <property type="entry name" value="RAB"/>
    <property type="match status" value="1"/>
</dbReference>
<evidence type="ECO:0000313" key="4">
    <source>
        <dbReference type="Proteomes" id="UP000179807"/>
    </source>
</evidence>
<dbReference type="GO" id="GO:0005525">
    <property type="term" value="F:GTP binding"/>
    <property type="evidence" value="ECO:0007669"/>
    <property type="project" value="InterPro"/>
</dbReference>
<dbReference type="VEuPathDB" id="TrichDB:TRFO_19651"/>
<keyword evidence="1" id="KW-0547">Nucleotide-binding</keyword>
<keyword evidence="4" id="KW-1185">Reference proteome</keyword>
<sequence>MAKFLKGKIVFVGDTSVGKTSIINSYNNDKGVVKPTVAASSIPCNVDYEGEVVTLSIWDTAGQEDFHCLVPMYARSSQVAVIVFDLTNEQTFDHIENWHKYLESSGNIPNIFLVGNKLDLQNDIIPDINDKMDQIAKKYNMKTFQTSAQLGQNIDVLFYAIAEAVQTTEQEGPLPQVSITREDNPKGKNSSCNC</sequence>
<accession>A0A1J4KMC2</accession>
<dbReference type="InterPro" id="IPR027417">
    <property type="entry name" value="P-loop_NTPase"/>
</dbReference>
<protein>
    <submittedName>
        <fullName evidence="3">GTP-binding protein YPT53</fullName>
    </submittedName>
</protein>
<dbReference type="EMBL" id="MLAK01000598">
    <property type="protein sequence ID" value="OHT10948.1"/>
    <property type="molecule type" value="Genomic_DNA"/>
</dbReference>
<dbReference type="PROSITE" id="PS51421">
    <property type="entry name" value="RAS"/>
    <property type="match status" value="1"/>
</dbReference>
<dbReference type="SMART" id="SM00176">
    <property type="entry name" value="RAN"/>
    <property type="match status" value="1"/>
</dbReference>
<dbReference type="SUPFAM" id="SSF52540">
    <property type="entry name" value="P-loop containing nucleoside triphosphate hydrolases"/>
    <property type="match status" value="1"/>
</dbReference>
<evidence type="ECO:0000256" key="1">
    <source>
        <dbReference type="ARBA" id="ARBA00022741"/>
    </source>
</evidence>
<evidence type="ECO:0000313" key="3">
    <source>
        <dbReference type="EMBL" id="OHT10948.1"/>
    </source>
</evidence>
<dbReference type="Gene3D" id="3.40.50.300">
    <property type="entry name" value="P-loop containing nucleotide triphosphate hydrolases"/>
    <property type="match status" value="1"/>
</dbReference>
<dbReference type="GO" id="GO:0003924">
    <property type="term" value="F:GTPase activity"/>
    <property type="evidence" value="ECO:0007669"/>
    <property type="project" value="InterPro"/>
</dbReference>
<dbReference type="SMART" id="SM00175">
    <property type="entry name" value="RAB"/>
    <property type="match status" value="1"/>
</dbReference>
<dbReference type="OrthoDB" id="10263080at2759"/>
<feature type="region of interest" description="Disordered" evidence="2">
    <location>
        <begin position="171"/>
        <end position="194"/>
    </location>
</feature>
<dbReference type="AlphaFoldDB" id="A0A1J4KMC2"/>
<dbReference type="Pfam" id="PF00071">
    <property type="entry name" value="Ras"/>
    <property type="match status" value="1"/>
</dbReference>
<organism evidence="3 4">
    <name type="scientific">Tritrichomonas foetus</name>
    <dbReference type="NCBI Taxonomy" id="1144522"/>
    <lineage>
        <taxon>Eukaryota</taxon>
        <taxon>Metamonada</taxon>
        <taxon>Parabasalia</taxon>
        <taxon>Tritrichomonadida</taxon>
        <taxon>Tritrichomonadidae</taxon>
        <taxon>Tritrichomonas</taxon>
    </lineage>
</organism>
<comment type="caution">
    <text evidence="3">The sequence shown here is derived from an EMBL/GenBank/DDBJ whole genome shotgun (WGS) entry which is preliminary data.</text>
</comment>
<dbReference type="NCBIfam" id="TIGR00231">
    <property type="entry name" value="small_GTP"/>
    <property type="match status" value="1"/>
</dbReference>
<dbReference type="Proteomes" id="UP000179807">
    <property type="component" value="Unassembled WGS sequence"/>
</dbReference>
<dbReference type="PRINTS" id="PR00449">
    <property type="entry name" value="RASTRNSFRMNG"/>
</dbReference>
<gene>
    <name evidence="3" type="primary">YPT53</name>
    <name evidence="3" type="ORF">TRFO_19651</name>
</gene>
<name>A0A1J4KMC2_9EUKA</name>
<dbReference type="InterPro" id="IPR005225">
    <property type="entry name" value="Small_GTP-bd"/>
</dbReference>
<reference evidence="3" key="1">
    <citation type="submission" date="2016-10" db="EMBL/GenBank/DDBJ databases">
        <authorList>
            <person name="Benchimol M."/>
            <person name="Almeida L.G."/>
            <person name="Vasconcelos A.T."/>
            <person name="Perreira-Neves A."/>
            <person name="Rosa I.A."/>
            <person name="Tasca T."/>
            <person name="Bogo M.R."/>
            <person name="de Souza W."/>
        </authorList>
    </citation>
    <scope>NUCLEOTIDE SEQUENCE [LARGE SCALE GENOMIC DNA]</scope>
    <source>
        <strain evidence="3">K</strain>
    </source>
</reference>
<dbReference type="PANTHER" id="PTHR47978">
    <property type="match status" value="1"/>
</dbReference>
<dbReference type="InterPro" id="IPR001806">
    <property type="entry name" value="Small_GTPase"/>
</dbReference>
<dbReference type="SMART" id="SM00173">
    <property type="entry name" value="RAS"/>
    <property type="match status" value="1"/>
</dbReference>
<evidence type="ECO:0000256" key="2">
    <source>
        <dbReference type="SAM" id="MobiDB-lite"/>
    </source>
</evidence>
<dbReference type="CDD" id="cd00154">
    <property type="entry name" value="Rab"/>
    <property type="match status" value="1"/>
</dbReference>
<proteinExistence type="predicted"/>
<dbReference type="GeneID" id="94835620"/>
<dbReference type="SMART" id="SM00174">
    <property type="entry name" value="RHO"/>
    <property type="match status" value="1"/>
</dbReference>
<dbReference type="RefSeq" id="XP_068364084.1">
    <property type="nucleotide sequence ID" value="XM_068500916.1"/>
</dbReference>
<dbReference type="FunFam" id="3.40.50.300:FF:001204">
    <property type="entry name" value="Small GTP-binding protein, putative"/>
    <property type="match status" value="1"/>
</dbReference>